<reference evidence="1 2" key="1">
    <citation type="submission" date="2024-09" db="EMBL/GenBank/DDBJ databases">
        <authorList>
            <person name="Sun Q."/>
            <person name="Mori K."/>
        </authorList>
    </citation>
    <scope>NUCLEOTIDE SEQUENCE [LARGE SCALE GENOMIC DNA]</scope>
    <source>
        <strain evidence="1 2">TBRC 7907</strain>
    </source>
</reference>
<proteinExistence type="predicted"/>
<keyword evidence="2" id="KW-1185">Reference proteome</keyword>
<comment type="caution">
    <text evidence="1">The sequence shown here is derived from an EMBL/GenBank/DDBJ whole genome shotgun (WGS) entry which is preliminary data.</text>
</comment>
<gene>
    <name evidence="1" type="ORF">ACFFQA_05310</name>
</gene>
<name>A0ABV5ZR42_9PSEU</name>
<evidence type="ECO:0000313" key="1">
    <source>
        <dbReference type="EMBL" id="MFB9903351.1"/>
    </source>
</evidence>
<protein>
    <submittedName>
        <fullName evidence="1">Uncharacterized protein</fullName>
    </submittedName>
</protein>
<dbReference type="EMBL" id="JBHLZU010000004">
    <property type="protein sequence ID" value="MFB9903351.1"/>
    <property type="molecule type" value="Genomic_DNA"/>
</dbReference>
<organism evidence="1 2">
    <name type="scientific">Allokutzneria oryzae</name>
    <dbReference type="NCBI Taxonomy" id="1378989"/>
    <lineage>
        <taxon>Bacteria</taxon>
        <taxon>Bacillati</taxon>
        <taxon>Actinomycetota</taxon>
        <taxon>Actinomycetes</taxon>
        <taxon>Pseudonocardiales</taxon>
        <taxon>Pseudonocardiaceae</taxon>
        <taxon>Allokutzneria</taxon>
    </lineage>
</organism>
<dbReference type="RefSeq" id="WP_377850480.1">
    <property type="nucleotide sequence ID" value="NZ_JBHLZU010000004.1"/>
</dbReference>
<evidence type="ECO:0000313" key="2">
    <source>
        <dbReference type="Proteomes" id="UP001589693"/>
    </source>
</evidence>
<dbReference type="Proteomes" id="UP001589693">
    <property type="component" value="Unassembled WGS sequence"/>
</dbReference>
<accession>A0ABV5ZR42</accession>
<sequence>MWVIGRVLSAWRRGDEALAESRRLAERQAVAHARLREEMAEINGRVTAIQRLLEDSI</sequence>